<dbReference type="PANTHER" id="PTHR43213:SF5">
    <property type="entry name" value="BIFUNCTIONAL DTTP_UTP PYROPHOSPHATASE_METHYLTRANSFERASE PROTEIN-RELATED"/>
    <property type="match status" value="1"/>
</dbReference>
<gene>
    <name evidence="5" type="primary">maf</name>
    <name evidence="5" type="ORF">HMPREF9098_1281</name>
</gene>
<keyword evidence="6" id="KW-1185">Reference proteome</keyword>
<dbReference type="RefSeq" id="WP_003782831.1">
    <property type="nucleotide sequence ID" value="NZ_GL870929.1"/>
</dbReference>
<name>F0EZE4_9NEIS</name>
<reference evidence="5 6" key="1">
    <citation type="submission" date="2011-01" db="EMBL/GenBank/DDBJ databases">
        <authorList>
            <person name="Muzny D."/>
            <person name="Qin X."/>
            <person name="Deng J."/>
            <person name="Jiang H."/>
            <person name="Liu Y."/>
            <person name="Qu J."/>
            <person name="Song X.-Z."/>
            <person name="Zhang L."/>
            <person name="Thornton R."/>
            <person name="Coyle M."/>
            <person name="Francisco L."/>
            <person name="Jackson L."/>
            <person name="Javaid M."/>
            <person name="Korchina V."/>
            <person name="Kovar C."/>
            <person name="Mata R."/>
            <person name="Mathew T."/>
            <person name="Ngo R."/>
            <person name="Nguyen L."/>
            <person name="Nguyen N."/>
            <person name="Okwuonu G."/>
            <person name="Ongeri F."/>
            <person name="Pham C."/>
            <person name="Simmons D."/>
            <person name="Wilczek-Boney K."/>
            <person name="Hale W."/>
            <person name="Jakkamsetti A."/>
            <person name="Pham P."/>
            <person name="Ruth R."/>
            <person name="San Lucas F."/>
            <person name="Warren J."/>
            <person name="Zhang J."/>
            <person name="Zhao Z."/>
            <person name="Zhou C."/>
            <person name="Zhu D."/>
            <person name="Lee S."/>
            <person name="Bess C."/>
            <person name="Blankenburg K."/>
            <person name="Forbes L."/>
            <person name="Fu Q."/>
            <person name="Gubbala S."/>
            <person name="Hirani K."/>
            <person name="Jayaseelan J.C."/>
            <person name="Lara F."/>
            <person name="Munidasa M."/>
            <person name="Palculict T."/>
            <person name="Patil S."/>
            <person name="Pu L.-L."/>
            <person name="Saada N."/>
            <person name="Tang L."/>
            <person name="Weissenberger G."/>
            <person name="Zhu Y."/>
            <person name="Hemphill L."/>
            <person name="Shang Y."/>
            <person name="Youmans B."/>
            <person name="Ayvaz T."/>
            <person name="Ross M."/>
            <person name="Santibanez J."/>
            <person name="Aqrawi P."/>
            <person name="Gross S."/>
            <person name="Joshi V."/>
            <person name="Fowler G."/>
            <person name="Nazareth L."/>
            <person name="Reid J."/>
            <person name="Worley K."/>
            <person name="Petrosino J."/>
            <person name="Highlander S."/>
            <person name="Gibbs R."/>
        </authorList>
    </citation>
    <scope>NUCLEOTIDE SEQUENCE [LARGE SCALE GENOMIC DNA]</scope>
    <source>
        <strain evidence="5 6">ATCC 33394</strain>
    </source>
</reference>
<dbReference type="HAMAP" id="MF_00528">
    <property type="entry name" value="Maf"/>
    <property type="match status" value="1"/>
</dbReference>
<dbReference type="GO" id="GO:0005737">
    <property type="term" value="C:cytoplasm"/>
    <property type="evidence" value="ECO:0007669"/>
    <property type="project" value="UniProtKB-SubCell"/>
</dbReference>
<dbReference type="CDD" id="cd00555">
    <property type="entry name" value="Maf"/>
    <property type="match status" value="1"/>
</dbReference>
<dbReference type="Gene3D" id="3.90.950.10">
    <property type="match status" value="1"/>
</dbReference>
<dbReference type="GO" id="GO:0009117">
    <property type="term" value="P:nucleotide metabolic process"/>
    <property type="evidence" value="ECO:0007669"/>
    <property type="project" value="UniProtKB-KW"/>
</dbReference>
<evidence type="ECO:0000256" key="4">
    <source>
        <dbReference type="HAMAP-Rule" id="MF_00528"/>
    </source>
</evidence>
<dbReference type="Proteomes" id="UP000004088">
    <property type="component" value="Unassembled WGS sequence"/>
</dbReference>
<keyword evidence="5" id="KW-0808">Transferase</keyword>
<feature type="site" description="Important for substrate specificity" evidence="4">
    <location>
        <position position="14"/>
    </location>
</feature>
<evidence type="ECO:0000256" key="1">
    <source>
        <dbReference type="ARBA" id="ARBA00001968"/>
    </source>
</evidence>
<dbReference type="STRING" id="888741.HMPREF9098_1281"/>
<dbReference type="PIRSF" id="PIRSF006305">
    <property type="entry name" value="Maf"/>
    <property type="match status" value="1"/>
</dbReference>
<keyword evidence="2 4" id="KW-0378">Hydrolase</keyword>
<dbReference type="GO" id="GO:0016740">
    <property type="term" value="F:transferase activity"/>
    <property type="evidence" value="ECO:0007669"/>
    <property type="project" value="UniProtKB-KW"/>
</dbReference>
<comment type="subcellular location">
    <subcellularLocation>
        <location evidence="4">Cytoplasm</location>
    </subcellularLocation>
</comment>
<feature type="active site" description="Proton acceptor" evidence="4">
    <location>
        <position position="71"/>
    </location>
</feature>
<comment type="function">
    <text evidence="4">Nucleoside triphosphate pyrophosphatase that hydrolyzes dTTP and UTP. May have a dual role in cell division arrest and in preventing the incorporation of modified nucleotides into cellular nucleic acids.</text>
</comment>
<keyword evidence="3 4" id="KW-0546">Nucleotide metabolism</keyword>
<dbReference type="HOGENOM" id="CLU_040416_2_1_4"/>
<dbReference type="SUPFAM" id="SSF52972">
    <property type="entry name" value="ITPase-like"/>
    <property type="match status" value="1"/>
</dbReference>
<dbReference type="Pfam" id="PF02545">
    <property type="entry name" value="Maf"/>
    <property type="match status" value="1"/>
</dbReference>
<dbReference type="EMBL" id="AEWV01000021">
    <property type="protein sequence ID" value="EGC17265.1"/>
    <property type="molecule type" value="Genomic_DNA"/>
</dbReference>
<dbReference type="EC" id="3.6.1.9" evidence="4"/>
<comment type="caution">
    <text evidence="4">Lacks conserved residue(s) required for the propagation of feature annotation.</text>
</comment>
<dbReference type="GO" id="GO:0036218">
    <property type="term" value="F:dTTP diphosphatase activity"/>
    <property type="evidence" value="ECO:0007669"/>
    <property type="project" value="RHEA"/>
</dbReference>
<evidence type="ECO:0000256" key="3">
    <source>
        <dbReference type="ARBA" id="ARBA00023080"/>
    </source>
</evidence>
<comment type="cofactor">
    <cofactor evidence="1 4">
        <name>a divalent metal cation</name>
        <dbReference type="ChEBI" id="CHEBI:60240"/>
    </cofactor>
</comment>
<dbReference type="InterPro" id="IPR003697">
    <property type="entry name" value="Maf-like"/>
</dbReference>
<evidence type="ECO:0000256" key="2">
    <source>
        <dbReference type="ARBA" id="ARBA00022801"/>
    </source>
</evidence>
<feature type="site" description="Important for substrate specificity" evidence="4">
    <location>
        <position position="72"/>
    </location>
</feature>
<evidence type="ECO:0000313" key="6">
    <source>
        <dbReference type="Proteomes" id="UP000004088"/>
    </source>
</evidence>
<comment type="similarity">
    <text evidence="4">Belongs to the Maf family. YhdE subfamily.</text>
</comment>
<evidence type="ECO:0000313" key="5">
    <source>
        <dbReference type="EMBL" id="EGC17265.1"/>
    </source>
</evidence>
<keyword evidence="4" id="KW-0963">Cytoplasm</keyword>
<feature type="site" description="Important for substrate specificity" evidence="4">
    <location>
        <position position="154"/>
    </location>
</feature>
<dbReference type="InterPro" id="IPR029001">
    <property type="entry name" value="ITPase-like_fam"/>
</dbReference>
<dbReference type="AlphaFoldDB" id="F0EZE4"/>
<organism evidence="5 6">
    <name type="scientific">Kingella denitrificans ATCC 33394</name>
    <dbReference type="NCBI Taxonomy" id="888741"/>
    <lineage>
        <taxon>Bacteria</taxon>
        <taxon>Pseudomonadati</taxon>
        <taxon>Pseudomonadota</taxon>
        <taxon>Betaproteobacteria</taxon>
        <taxon>Neisseriales</taxon>
        <taxon>Neisseriaceae</taxon>
        <taxon>Kingella</taxon>
    </lineage>
</organism>
<accession>F0EZE4</accession>
<sequence>MQPISLILASGSPRRHELLTQLGFQVQKQPADIDEARQNGEAPEDYVARLAVEKNRVVAAQSPDMPVVSADTCVVLGDEILGKPESPEHTRQMLRQLSGQTHRVLTGVCVSLGGRAVHCVQVNEVRFKPLSEEEITAYLSTGEPFDKAGGYGIQGIAGCFVAHLSGSFTGVMGLPVFETVQLLQQCGIALPDILAQHAVK</sequence>
<comment type="caution">
    <text evidence="5">The sequence shown here is derived from an EMBL/GenBank/DDBJ whole genome shotgun (WGS) entry which is preliminary data.</text>
</comment>
<dbReference type="NCBIfam" id="TIGR00172">
    <property type="entry name" value="maf"/>
    <property type="match status" value="1"/>
</dbReference>
<proteinExistence type="inferred from homology"/>
<dbReference type="GO" id="GO:0036221">
    <property type="term" value="F:UTP diphosphatase activity"/>
    <property type="evidence" value="ECO:0007669"/>
    <property type="project" value="RHEA"/>
</dbReference>
<comment type="catalytic activity">
    <reaction evidence="4">
        <text>dTTP + H2O = dTMP + diphosphate + H(+)</text>
        <dbReference type="Rhea" id="RHEA:28534"/>
        <dbReference type="ChEBI" id="CHEBI:15377"/>
        <dbReference type="ChEBI" id="CHEBI:15378"/>
        <dbReference type="ChEBI" id="CHEBI:33019"/>
        <dbReference type="ChEBI" id="CHEBI:37568"/>
        <dbReference type="ChEBI" id="CHEBI:63528"/>
        <dbReference type="EC" id="3.6.1.9"/>
    </reaction>
</comment>
<comment type="catalytic activity">
    <reaction evidence="4">
        <text>UTP + H2O = UMP + diphosphate + H(+)</text>
        <dbReference type="Rhea" id="RHEA:29395"/>
        <dbReference type="ChEBI" id="CHEBI:15377"/>
        <dbReference type="ChEBI" id="CHEBI:15378"/>
        <dbReference type="ChEBI" id="CHEBI:33019"/>
        <dbReference type="ChEBI" id="CHEBI:46398"/>
        <dbReference type="ChEBI" id="CHEBI:57865"/>
        <dbReference type="EC" id="3.6.1.9"/>
    </reaction>
</comment>
<protein>
    <recommendedName>
        <fullName evidence="4">dTTP/UTP pyrophosphatase</fullName>
        <shortName evidence="4">dTTPase/UTPase</shortName>
        <ecNumber evidence="4">3.6.1.9</ecNumber>
    </recommendedName>
    <alternativeName>
        <fullName evidence="4">Nucleoside triphosphate pyrophosphatase</fullName>
    </alternativeName>
    <alternativeName>
        <fullName evidence="4">Nucleotide pyrophosphatase</fullName>
        <shortName evidence="4">Nucleotide PPase</shortName>
    </alternativeName>
</protein>
<dbReference type="PANTHER" id="PTHR43213">
    <property type="entry name" value="BIFUNCTIONAL DTTP/UTP PYROPHOSPHATASE/METHYLTRANSFERASE PROTEIN-RELATED"/>
    <property type="match status" value="1"/>
</dbReference>